<dbReference type="GO" id="GO:0003824">
    <property type="term" value="F:catalytic activity"/>
    <property type="evidence" value="ECO:0007669"/>
    <property type="project" value="InterPro"/>
</dbReference>
<dbReference type="InterPro" id="IPR005135">
    <property type="entry name" value="Endo/exonuclease/phosphatase"/>
</dbReference>
<dbReference type="Pfam" id="PF03372">
    <property type="entry name" value="Exo_endo_phos"/>
    <property type="match status" value="1"/>
</dbReference>
<keyword evidence="2" id="KW-0732">Signal</keyword>
<dbReference type="PANTHER" id="PTHR41349">
    <property type="match status" value="1"/>
</dbReference>
<feature type="region of interest" description="Disordered" evidence="1">
    <location>
        <begin position="290"/>
        <end position="313"/>
    </location>
</feature>
<protein>
    <recommendedName>
        <fullName evidence="3">Endonuclease/exonuclease/phosphatase domain-containing protein</fullName>
    </recommendedName>
</protein>
<dbReference type="EMBL" id="BRLH01000001">
    <property type="protein sequence ID" value="GKX54309.1"/>
    <property type="molecule type" value="Genomic_DNA"/>
</dbReference>
<evidence type="ECO:0000259" key="3">
    <source>
        <dbReference type="Pfam" id="PF03372"/>
    </source>
</evidence>
<feature type="chain" id="PRO_5043652418" description="Endonuclease/exonuclease/phosphatase domain-containing protein" evidence="2">
    <location>
        <begin position="21"/>
        <end position="364"/>
    </location>
</feature>
<dbReference type="Proteomes" id="UP001058124">
    <property type="component" value="Unassembled WGS sequence"/>
</dbReference>
<dbReference type="InterPro" id="IPR036691">
    <property type="entry name" value="Endo/exonu/phosph_ase_sf"/>
</dbReference>
<sequence>MKYLVLFPVSLMLWTTGAISAPQEIKFLTWNIWHGSQDSHLTRDIESMQPNVMTLQETYSRQSAIKAAFAKANNIKPENVFSYTVSCFANKQHKFTGEQGSCFPGKYEMGLGNGSADNLTIWSIYPITDYHIFDSADTTINNPKINRFNYGAVKLDVKGSPLWVANFWLTSSWGAEQDLNQLYVDRRNVETLRYDSTLDEKQAIKTILDKEAHRADQAKQIVEKSGSLLANADKEPFILAGDGNSFSHLDWEEEWKSGHFGIAIPFPVSKVFMAAGLKDSYREANPNPLTHPCSSWQPQAADAPKPRTWSDREPTMIAPGRIDYIYYKGSRLSVKNSVCVGNIGGGATGGTSDHAAVMTTFILN</sequence>
<dbReference type="PANTHER" id="PTHR41349:SF1">
    <property type="entry name" value="PROTEIN CBG08683"/>
    <property type="match status" value="1"/>
</dbReference>
<feature type="domain" description="Endonuclease/exonuclease/phosphatase" evidence="3">
    <location>
        <begin position="28"/>
        <end position="354"/>
    </location>
</feature>
<dbReference type="SUPFAM" id="SSF56219">
    <property type="entry name" value="DNase I-like"/>
    <property type="match status" value="1"/>
</dbReference>
<evidence type="ECO:0000256" key="1">
    <source>
        <dbReference type="SAM" id="MobiDB-lite"/>
    </source>
</evidence>
<feature type="compositionally biased region" description="Basic and acidic residues" evidence="1">
    <location>
        <begin position="304"/>
        <end position="313"/>
    </location>
</feature>
<evidence type="ECO:0000313" key="4">
    <source>
        <dbReference type="EMBL" id="GKX54309.1"/>
    </source>
</evidence>
<organism evidence="4 5">
    <name type="scientific">Leminorella grimontii</name>
    <dbReference type="NCBI Taxonomy" id="82981"/>
    <lineage>
        <taxon>Bacteria</taxon>
        <taxon>Pseudomonadati</taxon>
        <taxon>Pseudomonadota</taxon>
        <taxon>Gammaproteobacteria</taxon>
        <taxon>Enterobacterales</taxon>
        <taxon>Budviciaceae</taxon>
        <taxon>Leminorella</taxon>
    </lineage>
</organism>
<gene>
    <name evidence="4" type="ORF">SOASR030_04210</name>
</gene>
<evidence type="ECO:0000313" key="5">
    <source>
        <dbReference type="Proteomes" id="UP001058124"/>
    </source>
</evidence>
<evidence type="ECO:0000256" key="2">
    <source>
        <dbReference type="SAM" id="SignalP"/>
    </source>
</evidence>
<name>A0AAV5MY20_9GAMM</name>
<dbReference type="Gene3D" id="3.60.10.10">
    <property type="entry name" value="Endonuclease/exonuclease/phosphatase"/>
    <property type="match status" value="1"/>
</dbReference>
<feature type="signal peptide" evidence="2">
    <location>
        <begin position="1"/>
        <end position="20"/>
    </location>
</feature>
<reference evidence="4" key="1">
    <citation type="submission" date="2022-06" db="EMBL/GenBank/DDBJ databases">
        <title>Draft genome sequences of Leminorella grimontii str. JCM5902.</title>
        <authorList>
            <person name="Wakabayashi Y."/>
            <person name="Kojima K."/>
        </authorList>
    </citation>
    <scope>NUCLEOTIDE SEQUENCE</scope>
    <source>
        <strain evidence="4">JCM 5902</strain>
    </source>
</reference>
<accession>A0AAV5MY20</accession>
<dbReference type="RefSeq" id="WP_027272891.1">
    <property type="nucleotide sequence ID" value="NZ_BRLH01000001.1"/>
</dbReference>
<keyword evidence="5" id="KW-1185">Reference proteome</keyword>
<dbReference type="AlphaFoldDB" id="A0AAV5MY20"/>
<proteinExistence type="predicted"/>
<comment type="caution">
    <text evidence="4">The sequence shown here is derived from an EMBL/GenBank/DDBJ whole genome shotgun (WGS) entry which is preliminary data.</text>
</comment>